<proteinExistence type="predicted"/>
<reference evidence="2 3" key="1">
    <citation type="submission" date="2023-03" db="EMBL/GenBank/DDBJ databases">
        <title>High recombination rates correlate with genetic variation in Cardiocondyla obscurior ants.</title>
        <authorList>
            <person name="Errbii M."/>
        </authorList>
    </citation>
    <scope>NUCLEOTIDE SEQUENCE [LARGE SCALE GENOMIC DNA]</scope>
    <source>
        <strain evidence="2">Alpha-2009</strain>
        <tissue evidence="2">Whole body</tissue>
    </source>
</reference>
<dbReference type="Proteomes" id="UP001430953">
    <property type="component" value="Unassembled WGS sequence"/>
</dbReference>
<gene>
    <name evidence="2" type="ORF">PUN28_010298</name>
</gene>
<comment type="caution">
    <text evidence="2">The sequence shown here is derived from an EMBL/GenBank/DDBJ whole genome shotgun (WGS) entry which is preliminary data.</text>
</comment>
<feature type="signal peptide" evidence="1">
    <location>
        <begin position="1"/>
        <end position="21"/>
    </location>
</feature>
<accession>A0AAW2FNH8</accession>
<evidence type="ECO:0000313" key="3">
    <source>
        <dbReference type="Proteomes" id="UP001430953"/>
    </source>
</evidence>
<dbReference type="AlphaFoldDB" id="A0AAW2FNH8"/>
<keyword evidence="1" id="KW-0732">Signal</keyword>
<dbReference type="EMBL" id="JADYXP020000009">
    <property type="protein sequence ID" value="KAL0117343.1"/>
    <property type="molecule type" value="Genomic_DNA"/>
</dbReference>
<evidence type="ECO:0000313" key="2">
    <source>
        <dbReference type="EMBL" id="KAL0117343.1"/>
    </source>
</evidence>
<sequence>MLVTRSLVYLLVGFNALAAHADRNTEGNVNATGDVTEGTIDEDQRKVYDECRNPDYKKYVKCLMRPKRHGHHTSHGDGSPDTDPAHCLEACLKKCDHDHHLDHECEKKCSHCTKKTRHRHQIITEYETECVSGNCSPSENGNGNGNGDGLRTTNITTNIGINNIINPYAKINGSNGGFPPYPPYPPNQPSCCPPGSTCPNSPPCSSGSALSIPIVPQISLVPQITYGVGIGAAGGCAYNQWLCIQQPGVQLPSGKLDCSGCGNPVLRYRCDVNCYATHTTATKSSCTSPDCVGGERLLLP</sequence>
<feature type="chain" id="PRO_5043833912" evidence="1">
    <location>
        <begin position="22"/>
        <end position="300"/>
    </location>
</feature>
<keyword evidence="3" id="KW-1185">Reference proteome</keyword>
<organism evidence="2 3">
    <name type="scientific">Cardiocondyla obscurior</name>
    <dbReference type="NCBI Taxonomy" id="286306"/>
    <lineage>
        <taxon>Eukaryota</taxon>
        <taxon>Metazoa</taxon>
        <taxon>Ecdysozoa</taxon>
        <taxon>Arthropoda</taxon>
        <taxon>Hexapoda</taxon>
        <taxon>Insecta</taxon>
        <taxon>Pterygota</taxon>
        <taxon>Neoptera</taxon>
        <taxon>Endopterygota</taxon>
        <taxon>Hymenoptera</taxon>
        <taxon>Apocrita</taxon>
        <taxon>Aculeata</taxon>
        <taxon>Formicoidea</taxon>
        <taxon>Formicidae</taxon>
        <taxon>Myrmicinae</taxon>
        <taxon>Cardiocondyla</taxon>
    </lineage>
</organism>
<protein>
    <submittedName>
        <fullName evidence="2">Uncharacterized protein</fullName>
    </submittedName>
</protein>
<evidence type="ECO:0000256" key="1">
    <source>
        <dbReference type="SAM" id="SignalP"/>
    </source>
</evidence>
<name>A0AAW2FNH8_9HYME</name>